<organism evidence="5 16">
    <name type="scientific">Phytophthora fragariae</name>
    <dbReference type="NCBI Taxonomy" id="53985"/>
    <lineage>
        <taxon>Eukaryota</taxon>
        <taxon>Sar</taxon>
        <taxon>Stramenopiles</taxon>
        <taxon>Oomycota</taxon>
        <taxon>Peronosporomycetes</taxon>
        <taxon>Peronosporales</taxon>
        <taxon>Peronosporaceae</taxon>
        <taxon>Phytophthora</taxon>
    </lineage>
</organism>
<dbReference type="EMBL" id="QXFZ01001379">
    <property type="protein sequence ID" value="KAE9091545.1"/>
    <property type="molecule type" value="Genomic_DNA"/>
</dbReference>
<evidence type="ECO:0000313" key="8">
    <source>
        <dbReference type="EMBL" id="KAE9208842.1"/>
    </source>
</evidence>
<dbReference type="Proteomes" id="UP000441208">
    <property type="component" value="Unassembled WGS sequence"/>
</dbReference>
<reference evidence="12 13" key="1">
    <citation type="submission" date="2018-08" db="EMBL/GenBank/DDBJ databases">
        <title>Genomic investigation of the strawberry pathogen Phytophthora fragariae indicates pathogenicity is determined by transcriptional variation in three key races.</title>
        <authorList>
            <person name="Adams T.M."/>
            <person name="Armitage A.D."/>
            <person name="Sobczyk M.K."/>
            <person name="Bates H.J."/>
            <person name="Dunwell J.M."/>
            <person name="Nellist C.F."/>
            <person name="Harrison R.J."/>
        </authorList>
    </citation>
    <scope>NUCLEOTIDE SEQUENCE [LARGE SCALE GENOMIC DNA]</scope>
    <source>
        <strain evidence="10 13">A4</strain>
        <strain evidence="9 14">BC-1</strain>
        <strain evidence="8 18">BC-23</strain>
        <strain evidence="7 15">NOV-5</strain>
        <strain evidence="5 16">NOV-71</strain>
        <strain evidence="11 19">NOV-77</strain>
        <strain evidence="3 12">NOV-9</strain>
        <strain evidence="6 20">ONT-3</strain>
        <strain evidence="4 17">SCRP245</strain>
    </source>
</reference>
<evidence type="ECO:0000313" key="9">
    <source>
        <dbReference type="EMBL" id="KAE9210009.1"/>
    </source>
</evidence>
<evidence type="ECO:0000313" key="19">
    <source>
        <dbReference type="Proteomes" id="UP000486351"/>
    </source>
</evidence>
<dbReference type="EMBL" id="QXGE01001190">
    <property type="protein sequence ID" value="KAE9296293.1"/>
    <property type="molecule type" value="Genomic_DNA"/>
</dbReference>
<evidence type="ECO:0000256" key="2">
    <source>
        <dbReference type="SAM" id="MobiDB-lite"/>
    </source>
</evidence>
<proteinExistence type="predicted"/>
<sequence>MDRTDVDEEVRRDEADRSGPKSSHIQESIPDIDEEDELSLLRAENALLKKKVKALEKGGRGDKPGLKLVVDEKDIQQIDDLLKKAEEAKMEAMNYVASTSREKLGQDVRVLQAILQKAKAERHAFKKKVKASEEKLRVERAKMAQEEIRFQVDREIFAKIIKDDRDAYYQEVDILVQKVATIQKEKYDLFLWAKEQQDRHLQEIRKLTRALGRTKRIVDDQATKSMEVLSTVRQVHSAVLRTTSA</sequence>
<feature type="coiled-coil region" evidence="1">
    <location>
        <begin position="38"/>
        <end position="149"/>
    </location>
</feature>
<dbReference type="Proteomes" id="UP000429523">
    <property type="component" value="Unassembled WGS sequence"/>
</dbReference>
<dbReference type="Proteomes" id="UP000440367">
    <property type="component" value="Unassembled WGS sequence"/>
</dbReference>
<evidence type="ECO:0000313" key="13">
    <source>
        <dbReference type="Proteomes" id="UP000437068"/>
    </source>
</evidence>
<feature type="compositionally biased region" description="Basic and acidic residues" evidence="2">
    <location>
        <begin position="1"/>
        <end position="19"/>
    </location>
</feature>
<dbReference type="EMBL" id="QXGD01001276">
    <property type="protein sequence ID" value="KAE9210009.1"/>
    <property type="molecule type" value="Genomic_DNA"/>
</dbReference>
<dbReference type="EMBL" id="QXGF01001369">
    <property type="protein sequence ID" value="KAE8930518.1"/>
    <property type="molecule type" value="Genomic_DNA"/>
</dbReference>
<evidence type="ECO:0000313" key="17">
    <source>
        <dbReference type="Proteomes" id="UP000460718"/>
    </source>
</evidence>
<dbReference type="Proteomes" id="UP000440732">
    <property type="component" value="Unassembled WGS sequence"/>
</dbReference>
<dbReference type="Proteomes" id="UP000476176">
    <property type="component" value="Unassembled WGS sequence"/>
</dbReference>
<protein>
    <submittedName>
        <fullName evidence="5">Uncharacterized protein</fullName>
    </submittedName>
</protein>
<accession>A0A6A3R7C2</accession>
<dbReference type="Proteomes" id="UP000488956">
    <property type="component" value="Unassembled WGS sequence"/>
</dbReference>
<evidence type="ECO:0000313" key="5">
    <source>
        <dbReference type="EMBL" id="KAE9091545.1"/>
    </source>
</evidence>
<dbReference type="EMBL" id="QXFX01001216">
    <property type="protein sequence ID" value="KAE9094366.1"/>
    <property type="molecule type" value="Genomic_DNA"/>
</dbReference>
<name>A0A6A3R7C2_9STRA</name>
<dbReference type="Proteomes" id="UP000460718">
    <property type="component" value="Unassembled WGS sequence"/>
</dbReference>
<keyword evidence="1" id="KW-0175">Coiled coil</keyword>
<dbReference type="EMBL" id="QXFW01001170">
    <property type="protein sequence ID" value="KAE8995278.1"/>
    <property type="molecule type" value="Genomic_DNA"/>
</dbReference>
<evidence type="ECO:0000313" key="15">
    <source>
        <dbReference type="Proteomes" id="UP000440732"/>
    </source>
</evidence>
<evidence type="ECO:0000313" key="12">
    <source>
        <dbReference type="Proteomes" id="UP000429523"/>
    </source>
</evidence>
<evidence type="ECO:0000313" key="18">
    <source>
        <dbReference type="Proteomes" id="UP000476176"/>
    </source>
</evidence>
<evidence type="ECO:0000313" key="20">
    <source>
        <dbReference type="Proteomes" id="UP000488956"/>
    </source>
</evidence>
<evidence type="ECO:0000313" key="6">
    <source>
        <dbReference type="EMBL" id="KAE9094366.1"/>
    </source>
</evidence>
<comment type="caution">
    <text evidence="5">The sequence shown here is derived from an EMBL/GenBank/DDBJ whole genome shotgun (WGS) entry which is preliminary data.</text>
</comment>
<evidence type="ECO:0000313" key="3">
    <source>
        <dbReference type="EMBL" id="KAE8930518.1"/>
    </source>
</evidence>
<evidence type="ECO:0000313" key="10">
    <source>
        <dbReference type="EMBL" id="KAE9296293.1"/>
    </source>
</evidence>
<evidence type="ECO:0000313" key="4">
    <source>
        <dbReference type="EMBL" id="KAE8995278.1"/>
    </source>
</evidence>
<evidence type="ECO:0000313" key="7">
    <source>
        <dbReference type="EMBL" id="KAE9121571.1"/>
    </source>
</evidence>
<dbReference type="EMBL" id="QXFY01001259">
    <property type="protein sequence ID" value="KAE9323007.1"/>
    <property type="molecule type" value="Genomic_DNA"/>
</dbReference>
<dbReference type="AlphaFoldDB" id="A0A6A3R7C2"/>
<evidence type="ECO:0000313" key="14">
    <source>
        <dbReference type="Proteomes" id="UP000440367"/>
    </source>
</evidence>
<gene>
    <name evidence="10" type="ORF">PF001_g16932</name>
    <name evidence="9" type="ORF">PF002_g18940</name>
    <name evidence="8" type="ORF">PF004_g16650</name>
    <name evidence="7" type="ORF">PF006_g17858</name>
    <name evidence="5" type="ORF">PF007_g18840</name>
    <name evidence="11" type="ORF">PF008_g17467</name>
    <name evidence="3" type="ORF">PF009_g19394</name>
    <name evidence="6" type="ORF">PF010_g17133</name>
    <name evidence="4" type="ORF">PF011_g16401</name>
</gene>
<dbReference type="Proteomes" id="UP000437068">
    <property type="component" value="Unassembled WGS sequence"/>
</dbReference>
<evidence type="ECO:0000313" key="11">
    <source>
        <dbReference type="EMBL" id="KAE9323007.1"/>
    </source>
</evidence>
<feature type="region of interest" description="Disordered" evidence="2">
    <location>
        <begin position="1"/>
        <end position="31"/>
    </location>
</feature>
<dbReference type="EMBL" id="QXGC01001194">
    <property type="protein sequence ID" value="KAE9208842.1"/>
    <property type="molecule type" value="Genomic_DNA"/>
</dbReference>
<evidence type="ECO:0000313" key="16">
    <source>
        <dbReference type="Proteomes" id="UP000441208"/>
    </source>
</evidence>
<dbReference type="EMBL" id="QXGA01001346">
    <property type="protein sequence ID" value="KAE9121571.1"/>
    <property type="molecule type" value="Genomic_DNA"/>
</dbReference>
<evidence type="ECO:0000256" key="1">
    <source>
        <dbReference type="SAM" id="Coils"/>
    </source>
</evidence>
<dbReference type="Proteomes" id="UP000486351">
    <property type="component" value="Unassembled WGS sequence"/>
</dbReference>